<organism evidence="3 4">
    <name type="scientific">Vicia faba</name>
    <name type="common">Broad bean</name>
    <name type="synonym">Faba vulgaris</name>
    <dbReference type="NCBI Taxonomy" id="3906"/>
    <lineage>
        <taxon>Eukaryota</taxon>
        <taxon>Viridiplantae</taxon>
        <taxon>Streptophyta</taxon>
        <taxon>Embryophyta</taxon>
        <taxon>Tracheophyta</taxon>
        <taxon>Spermatophyta</taxon>
        <taxon>Magnoliopsida</taxon>
        <taxon>eudicotyledons</taxon>
        <taxon>Gunneridae</taxon>
        <taxon>Pentapetalae</taxon>
        <taxon>rosids</taxon>
        <taxon>fabids</taxon>
        <taxon>Fabales</taxon>
        <taxon>Fabaceae</taxon>
        <taxon>Papilionoideae</taxon>
        <taxon>50 kb inversion clade</taxon>
        <taxon>NPAAA clade</taxon>
        <taxon>Hologalegina</taxon>
        <taxon>IRL clade</taxon>
        <taxon>Fabeae</taxon>
        <taxon>Vicia</taxon>
    </lineage>
</organism>
<dbReference type="EMBL" id="OX451735">
    <property type="protein sequence ID" value="CAI8594109.1"/>
    <property type="molecule type" value="Genomic_DNA"/>
</dbReference>
<evidence type="ECO:0000259" key="2">
    <source>
        <dbReference type="Pfam" id="PF26578"/>
    </source>
</evidence>
<feature type="signal peptide" evidence="1">
    <location>
        <begin position="1"/>
        <end position="22"/>
    </location>
</feature>
<name>A0AAV0Z9D7_VICFA</name>
<sequence>MGSYTFFSSILYFFLLATLVTSSPFLSNDIFDSGASTGRSLLQAKKACTVDFESKNFTILTSQCKGPQYPPKICCGAFKEFACPFADNINDLTTNCAEVMFSYINLYGKYPPGLFANECKEGELGLECSDVKNTTSSSVLVHAPNTMLVVSYVGFIGFIFHLF</sequence>
<dbReference type="PANTHER" id="PTHR31533">
    <property type="entry name" value="GPI-ANCHORED PROTEIN LLG1-RELATED-RELATED"/>
    <property type="match status" value="1"/>
</dbReference>
<dbReference type="PANTHER" id="PTHR31533:SF35">
    <property type="entry name" value="GPI-ANCHORED PROTEIN LLG2-RELATED"/>
    <property type="match status" value="1"/>
</dbReference>
<evidence type="ECO:0000256" key="1">
    <source>
        <dbReference type="SAM" id="SignalP"/>
    </source>
</evidence>
<dbReference type="Proteomes" id="UP001157006">
    <property type="component" value="Chromosome 1S"/>
</dbReference>
<gene>
    <name evidence="3" type="ORF">VFH_I124560</name>
</gene>
<keyword evidence="1" id="KW-0732">Signal</keyword>
<dbReference type="InterPro" id="IPR039307">
    <property type="entry name" value="LORELEI-like"/>
</dbReference>
<protein>
    <recommendedName>
        <fullName evidence="2">GPI-anchored protein LLG1-like domain-containing protein</fullName>
    </recommendedName>
</protein>
<feature type="domain" description="GPI-anchored protein LLG1-like" evidence="2">
    <location>
        <begin position="50"/>
        <end position="126"/>
    </location>
</feature>
<reference evidence="3 4" key="1">
    <citation type="submission" date="2023-01" db="EMBL/GenBank/DDBJ databases">
        <authorList>
            <person name="Kreplak J."/>
        </authorList>
    </citation>
    <scope>NUCLEOTIDE SEQUENCE [LARGE SCALE GENOMIC DNA]</scope>
</reference>
<proteinExistence type="predicted"/>
<evidence type="ECO:0000313" key="4">
    <source>
        <dbReference type="Proteomes" id="UP001157006"/>
    </source>
</evidence>
<feature type="chain" id="PRO_5043370572" description="GPI-anchored protein LLG1-like domain-containing protein" evidence="1">
    <location>
        <begin position="23"/>
        <end position="163"/>
    </location>
</feature>
<dbReference type="Pfam" id="PF26578">
    <property type="entry name" value="LLG1"/>
    <property type="match status" value="1"/>
</dbReference>
<dbReference type="InterPro" id="IPR058888">
    <property type="entry name" value="LLG1-like"/>
</dbReference>
<accession>A0AAV0Z9D7</accession>
<keyword evidence="4" id="KW-1185">Reference proteome</keyword>
<evidence type="ECO:0000313" key="3">
    <source>
        <dbReference type="EMBL" id="CAI8594109.1"/>
    </source>
</evidence>
<dbReference type="AlphaFoldDB" id="A0AAV0Z9D7"/>